<feature type="region of interest" description="Disordered" evidence="5">
    <location>
        <begin position="508"/>
        <end position="550"/>
    </location>
</feature>
<evidence type="ECO:0000256" key="3">
    <source>
        <dbReference type="ARBA" id="ARBA00023163"/>
    </source>
</evidence>
<dbReference type="HOGENOM" id="CLU_467695_0_0_1"/>
<feature type="compositionally biased region" description="Low complexity" evidence="5">
    <location>
        <begin position="14"/>
        <end position="28"/>
    </location>
</feature>
<feature type="region of interest" description="Disordered" evidence="5">
    <location>
        <begin position="347"/>
        <end position="373"/>
    </location>
</feature>
<dbReference type="AlphaFoldDB" id="A0A0D2GUM1"/>
<dbReference type="GO" id="GO:0003677">
    <property type="term" value="F:DNA binding"/>
    <property type="evidence" value="ECO:0007669"/>
    <property type="project" value="InterPro"/>
</dbReference>
<accession>A0A0D2GUM1</accession>
<feature type="compositionally biased region" description="Basic and acidic residues" evidence="5">
    <location>
        <begin position="233"/>
        <end position="248"/>
    </location>
</feature>
<feature type="compositionally biased region" description="Basic and acidic residues" evidence="5">
    <location>
        <begin position="533"/>
        <end position="548"/>
    </location>
</feature>
<feature type="compositionally biased region" description="Basic and acidic residues" evidence="5">
    <location>
        <begin position="314"/>
        <end position="331"/>
    </location>
</feature>
<protein>
    <submittedName>
        <fullName evidence="6">Unplaced genomic scaffold supercont1.3, whole genome shotgun sequence</fullName>
    </submittedName>
</protein>
<sequence length="572" mass="60367">MSDGTSSTPPTTNARSTPRGGGTAAAARPRPRAGIQRKTKAEREQFAKEEAERQKARAAEQEAANRGARGGRGASRGGRGTSAATSQREDPVGAGGIFGAGSSARISTRPRTSYEGYGELLESGVRGGLPEDALQGASESGRATTAGRNGNGHAGTSAGGRGGISGTTGEVFDAATDEELDDDRKRDIELIMISSDDDEDMITSSSRKGKQKTAGSSKGKPRRALGLRPVRAPRADKEAEGQEGDTARVRSKTSRSAMGQKSDGETQDVDSKSDRDDDTEDADNDSLQFVKEQPSSPEMRKRTLKKQLGAAGRIGRDVKGHATETAEERAERIRAMQDVQKLRDLFVTEPPATGVKMEVDEDEGKSSEEESSEEVISKIKDGKMFLFQLPPLTPFLVDSATTQPHDGGVKVEPGIDGSATAVDLNVTNTNAAAAAGDPDGLAKATRPDLQMDGLLTAAEPTRLPAGIVGKLRVHKSGKVTLDWGGTDMEVRYGSEVSFLQDVVLVEPGPKQEDAGDGGDGHENGGGIGSGSGDEDHNKAEDEEKKDIKGTVYALGPVRRKMVLIPDWVKLYD</sequence>
<feature type="compositionally biased region" description="Polar residues" evidence="5">
    <location>
        <begin position="137"/>
        <end position="148"/>
    </location>
</feature>
<dbReference type="EMBL" id="KN846971">
    <property type="protein sequence ID" value="KIW82315.1"/>
    <property type="molecule type" value="Genomic_DNA"/>
</dbReference>
<evidence type="ECO:0000313" key="6">
    <source>
        <dbReference type="EMBL" id="KIW82315.1"/>
    </source>
</evidence>
<keyword evidence="7" id="KW-1185">Reference proteome</keyword>
<dbReference type="GO" id="GO:0005666">
    <property type="term" value="C:RNA polymerase III complex"/>
    <property type="evidence" value="ECO:0007669"/>
    <property type="project" value="InterPro"/>
</dbReference>
<keyword evidence="4" id="KW-0539">Nucleus</keyword>
<evidence type="ECO:0000256" key="4">
    <source>
        <dbReference type="ARBA" id="ARBA00023242"/>
    </source>
</evidence>
<keyword evidence="3" id="KW-0804">Transcription</keyword>
<dbReference type="OrthoDB" id="5836119at2759"/>
<feature type="compositionally biased region" description="Gly residues" evidence="5">
    <location>
        <begin position="68"/>
        <end position="80"/>
    </location>
</feature>
<keyword evidence="2" id="KW-0240">DNA-directed RNA polymerase</keyword>
<dbReference type="STRING" id="1442368.A0A0D2GUM1"/>
<feature type="compositionally biased region" description="Acidic residues" evidence="5">
    <location>
        <begin position="359"/>
        <end position="373"/>
    </location>
</feature>
<feature type="compositionally biased region" description="Gly residues" evidence="5">
    <location>
        <begin position="149"/>
        <end position="166"/>
    </location>
</feature>
<dbReference type="GeneID" id="25304832"/>
<dbReference type="PANTHER" id="PTHR13408:SF0">
    <property type="entry name" value="DNA-DIRECTED RNA POLYMERASE III SUBUNIT RPC4"/>
    <property type="match status" value="1"/>
</dbReference>
<feature type="region of interest" description="Disordered" evidence="5">
    <location>
        <begin position="1"/>
        <end position="331"/>
    </location>
</feature>
<reference evidence="6 7" key="1">
    <citation type="submission" date="2015-01" db="EMBL/GenBank/DDBJ databases">
        <title>The Genome Sequence of Fonsecaea pedrosoi CBS 271.37.</title>
        <authorList>
            <consortium name="The Broad Institute Genomics Platform"/>
            <person name="Cuomo C."/>
            <person name="de Hoog S."/>
            <person name="Gorbushina A."/>
            <person name="Stielow B."/>
            <person name="Teixiera M."/>
            <person name="Abouelleil A."/>
            <person name="Chapman S.B."/>
            <person name="Priest M."/>
            <person name="Young S.K."/>
            <person name="Wortman J."/>
            <person name="Nusbaum C."/>
            <person name="Birren B."/>
        </authorList>
    </citation>
    <scope>NUCLEOTIDE SEQUENCE [LARGE SCALE GENOMIC DNA]</scope>
    <source>
        <strain evidence="6 7">CBS 271.37</strain>
    </source>
</reference>
<dbReference type="RefSeq" id="XP_013286123.1">
    <property type="nucleotide sequence ID" value="XM_013430669.1"/>
</dbReference>
<dbReference type="PANTHER" id="PTHR13408">
    <property type="entry name" value="DNA-DIRECTED RNA POLYMERASE III"/>
    <property type="match status" value="1"/>
</dbReference>
<evidence type="ECO:0000313" key="7">
    <source>
        <dbReference type="Proteomes" id="UP000053029"/>
    </source>
</evidence>
<comment type="subcellular location">
    <subcellularLocation>
        <location evidence="1">Nucleus</location>
    </subcellularLocation>
</comment>
<feature type="compositionally biased region" description="Polar residues" evidence="5">
    <location>
        <begin position="1"/>
        <end position="13"/>
    </location>
</feature>
<proteinExistence type="predicted"/>
<feature type="compositionally biased region" description="Basic and acidic residues" evidence="5">
    <location>
        <begin position="39"/>
        <end position="60"/>
    </location>
</feature>
<dbReference type="VEuPathDB" id="FungiDB:Z517_05342"/>
<dbReference type="GO" id="GO:0042797">
    <property type="term" value="P:tRNA transcription by RNA polymerase III"/>
    <property type="evidence" value="ECO:0007669"/>
    <property type="project" value="TreeGrafter"/>
</dbReference>
<name>A0A0D2GUM1_9EURO</name>
<dbReference type="Pfam" id="PF05132">
    <property type="entry name" value="RNA_pol_Rpc4"/>
    <property type="match status" value="1"/>
</dbReference>
<evidence type="ECO:0000256" key="1">
    <source>
        <dbReference type="ARBA" id="ARBA00004123"/>
    </source>
</evidence>
<feature type="compositionally biased region" description="Basic and acidic residues" evidence="5">
    <location>
        <begin position="509"/>
        <end position="522"/>
    </location>
</feature>
<dbReference type="Proteomes" id="UP000053029">
    <property type="component" value="Unassembled WGS sequence"/>
</dbReference>
<organism evidence="6 7">
    <name type="scientific">Fonsecaea pedrosoi CBS 271.37</name>
    <dbReference type="NCBI Taxonomy" id="1442368"/>
    <lineage>
        <taxon>Eukaryota</taxon>
        <taxon>Fungi</taxon>
        <taxon>Dikarya</taxon>
        <taxon>Ascomycota</taxon>
        <taxon>Pezizomycotina</taxon>
        <taxon>Eurotiomycetes</taxon>
        <taxon>Chaetothyriomycetidae</taxon>
        <taxon>Chaetothyriales</taxon>
        <taxon>Herpotrichiellaceae</taxon>
        <taxon>Fonsecaea</taxon>
    </lineage>
</organism>
<feature type="compositionally biased region" description="Basic residues" evidence="5">
    <location>
        <begin position="29"/>
        <end position="38"/>
    </location>
</feature>
<gene>
    <name evidence="6" type="ORF">Z517_05342</name>
</gene>
<evidence type="ECO:0000256" key="2">
    <source>
        <dbReference type="ARBA" id="ARBA00022478"/>
    </source>
</evidence>
<dbReference type="InterPro" id="IPR007811">
    <property type="entry name" value="RPC4"/>
</dbReference>
<evidence type="ECO:0000256" key="5">
    <source>
        <dbReference type="SAM" id="MobiDB-lite"/>
    </source>
</evidence>